<accession>A0A834T3L9</accession>
<dbReference type="GO" id="GO:0042546">
    <property type="term" value="P:cell wall biogenesis"/>
    <property type="evidence" value="ECO:0007669"/>
    <property type="project" value="InterPro"/>
</dbReference>
<dbReference type="AlphaFoldDB" id="A0A834T3L9"/>
<evidence type="ECO:0000256" key="3">
    <source>
        <dbReference type="ARBA" id="ARBA00022679"/>
    </source>
</evidence>
<sequence>MDHKTGLSTFKRFGTVLAVGSIAFSIFVLFTLTHQNSIIDFVEEFPKTIVLGGRVQNGTTNVVKEAEDATVTPQAKGGKGENITGSEVAKDKVLGEKAQNGLPAAPEESILKNTSSAAGPKSQLIAHPSNDSFQPSRVTNDKLLDELLAPTFNEGSCLSSCGPLSKPFDKVMKMGTKSSKNIAATKCKYIVWTPANGLGNRMITLAAAFLYAILTDRVLLVRFGSDMAGLFCEPFPDSSWLLPQKFPYRKEWKHVETYEGMLNKTKNSKELWPSFLILNLQHAHDRHNNFFHCDRSQGLLHKVPVLILRSDQYFAPSLFMVPSFEQELSKMFPEKDTVFHHLGRYLFHPSNEAWDLITRFYQAHLAKAKERIGLQIRVYNTHKSPHETVIKEILACTYKHKLLPELEMQSSVTSPMKNTSKAVLVASLYPEYGEKLRAMYLNNTTVTGEVVRVFQPSHEQRQNSNDNMHNIKAWTEIYLLSLCDALITSPRSTFGYVAQGLRGLKPWIWQKVFGDQISDPPCQQAMSMEPCFHYPPKHDCKDRKVNFTSLFPHIISCEDASLGLKLVNVYG</sequence>
<evidence type="ECO:0000313" key="8">
    <source>
        <dbReference type="EMBL" id="KAF7814512.1"/>
    </source>
</evidence>
<keyword evidence="2 7" id="KW-0328">Glycosyltransferase</keyword>
<evidence type="ECO:0000256" key="1">
    <source>
        <dbReference type="ARBA" id="ARBA00010481"/>
    </source>
</evidence>
<dbReference type="Gene3D" id="3.40.50.11340">
    <property type="match status" value="1"/>
</dbReference>
<dbReference type="PANTHER" id="PTHR31889">
    <property type="entry name" value="FUCOSYLTRANSFERASE 2-RELATED"/>
    <property type="match status" value="1"/>
</dbReference>
<dbReference type="GO" id="GO:0008107">
    <property type="term" value="F:galactoside 2-alpha-L-fucosyltransferase activity"/>
    <property type="evidence" value="ECO:0007669"/>
    <property type="project" value="InterPro"/>
</dbReference>
<keyword evidence="5" id="KW-0325">Glycoprotein</keyword>
<dbReference type="Pfam" id="PF03254">
    <property type="entry name" value="XG_FTase"/>
    <property type="match status" value="1"/>
</dbReference>
<protein>
    <recommendedName>
        <fullName evidence="7">Fucosyltransferase</fullName>
        <ecNumber evidence="7">2.4.1.-</ecNumber>
    </recommendedName>
</protein>
<evidence type="ECO:0000256" key="2">
    <source>
        <dbReference type="ARBA" id="ARBA00022676"/>
    </source>
</evidence>
<dbReference type="OrthoDB" id="428346at2759"/>
<dbReference type="GO" id="GO:0071555">
    <property type="term" value="P:cell wall organization"/>
    <property type="evidence" value="ECO:0007669"/>
    <property type="project" value="UniProtKB-UniRule"/>
</dbReference>
<evidence type="ECO:0000313" key="9">
    <source>
        <dbReference type="Proteomes" id="UP000634136"/>
    </source>
</evidence>
<comment type="similarity">
    <text evidence="1 7">Belongs to the glycosyltransferase 37 family.</text>
</comment>
<dbReference type="PANTHER" id="PTHR31889:SF52">
    <property type="entry name" value="FUCOSYLTRANSFERASE"/>
    <property type="match status" value="1"/>
</dbReference>
<keyword evidence="4 7" id="KW-0333">Golgi apparatus</keyword>
<keyword evidence="3 7" id="KW-0808">Transferase</keyword>
<comment type="caution">
    <text evidence="8">The sequence shown here is derived from an EMBL/GenBank/DDBJ whole genome shotgun (WGS) entry which is preliminary data.</text>
</comment>
<comment type="function">
    <text evidence="7">May be involved in cell wall biosynthesis.</text>
</comment>
<dbReference type="Proteomes" id="UP000634136">
    <property type="component" value="Unassembled WGS sequence"/>
</dbReference>
<dbReference type="GO" id="GO:0009969">
    <property type="term" value="P:xyloglucan biosynthetic process"/>
    <property type="evidence" value="ECO:0007669"/>
    <property type="project" value="TreeGrafter"/>
</dbReference>
<evidence type="ECO:0000256" key="4">
    <source>
        <dbReference type="ARBA" id="ARBA00023034"/>
    </source>
</evidence>
<comment type="subcellular location">
    <subcellularLocation>
        <location evidence="7">Golgi apparatus</location>
        <location evidence="7">Golgi stack membrane</location>
        <topology evidence="7">Single-pass type II membrane protein</topology>
    </subcellularLocation>
</comment>
<reference evidence="8" key="1">
    <citation type="submission" date="2020-09" db="EMBL/GenBank/DDBJ databases">
        <title>Genome-Enabled Discovery of Anthraquinone Biosynthesis in Senna tora.</title>
        <authorList>
            <person name="Kang S.-H."/>
            <person name="Pandey R.P."/>
            <person name="Lee C.-M."/>
            <person name="Sim J.-S."/>
            <person name="Jeong J.-T."/>
            <person name="Choi B.-S."/>
            <person name="Jung M."/>
            <person name="Ginzburg D."/>
            <person name="Zhao K."/>
            <person name="Won S.Y."/>
            <person name="Oh T.-J."/>
            <person name="Yu Y."/>
            <person name="Kim N.-H."/>
            <person name="Lee O.R."/>
            <person name="Lee T.-H."/>
            <person name="Bashyal P."/>
            <person name="Kim T.-S."/>
            <person name="Lee W.-H."/>
            <person name="Kawkins C."/>
            <person name="Kim C.-K."/>
            <person name="Kim J.S."/>
            <person name="Ahn B.O."/>
            <person name="Rhee S.Y."/>
            <person name="Sohng J.K."/>
        </authorList>
    </citation>
    <scope>NUCLEOTIDE SEQUENCE</scope>
    <source>
        <tissue evidence="8">Leaf</tissue>
    </source>
</reference>
<feature type="transmembrane region" description="Helical" evidence="7">
    <location>
        <begin position="12"/>
        <end position="32"/>
    </location>
</feature>
<proteinExistence type="inferred from homology"/>
<keyword evidence="9" id="KW-1185">Reference proteome</keyword>
<keyword evidence="6 7" id="KW-0961">Cell wall biogenesis/degradation</keyword>
<organism evidence="8 9">
    <name type="scientific">Senna tora</name>
    <dbReference type="NCBI Taxonomy" id="362788"/>
    <lineage>
        <taxon>Eukaryota</taxon>
        <taxon>Viridiplantae</taxon>
        <taxon>Streptophyta</taxon>
        <taxon>Embryophyta</taxon>
        <taxon>Tracheophyta</taxon>
        <taxon>Spermatophyta</taxon>
        <taxon>Magnoliopsida</taxon>
        <taxon>eudicotyledons</taxon>
        <taxon>Gunneridae</taxon>
        <taxon>Pentapetalae</taxon>
        <taxon>rosids</taxon>
        <taxon>fabids</taxon>
        <taxon>Fabales</taxon>
        <taxon>Fabaceae</taxon>
        <taxon>Caesalpinioideae</taxon>
        <taxon>Cassia clade</taxon>
        <taxon>Senna</taxon>
    </lineage>
</organism>
<dbReference type="EC" id="2.4.1.-" evidence="7"/>
<evidence type="ECO:0000256" key="5">
    <source>
        <dbReference type="ARBA" id="ARBA00023180"/>
    </source>
</evidence>
<evidence type="ECO:0000256" key="7">
    <source>
        <dbReference type="RuleBase" id="RU367004"/>
    </source>
</evidence>
<dbReference type="GO" id="GO:0032580">
    <property type="term" value="C:Golgi cisterna membrane"/>
    <property type="evidence" value="ECO:0007669"/>
    <property type="project" value="UniProtKB-SubCell"/>
</dbReference>
<keyword evidence="7" id="KW-0812">Transmembrane</keyword>
<name>A0A834T3L9_9FABA</name>
<dbReference type="Gene3D" id="3.40.50.11350">
    <property type="match status" value="1"/>
</dbReference>
<gene>
    <name evidence="8" type="ORF">G2W53_028481</name>
</gene>
<dbReference type="EMBL" id="JAAIUW010000009">
    <property type="protein sequence ID" value="KAF7814512.1"/>
    <property type="molecule type" value="Genomic_DNA"/>
</dbReference>
<dbReference type="InterPro" id="IPR004938">
    <property type="entry name" value="XG_FTase"/>
</dbReference>
<dbReference type="FunFam" id="3.40.50.11340:FF:000005">
    <property type="entry name" value="Galactoside 2-alpha-L-fucosyltransferase"/>
    <property type="match status" value="1"/>
</dbReference>
<keyword evidence="7" id="KW-0472">Membrane</keyword>
<evidence type="ECO:0000256" key="6">
    <source>
        <dbReference type="ARBA" id="ARBA00023316"/>
    </source>
</evidence>
<keyword evidence="7" id="KW-1133">Transmembrane helix</keyword>